<accession>A0ABY8FU86</accession>
<evidence type="ECO:0008006" key="3">
    <source>
        <dbReference type="Google" id="ProtNLM"/>
    </source>
</evidence>
<keyword evidence="2" id="KW-1185">Reference proteome</keyword>
<organism evidence="1 2">
    <name type="scientific">Altererythrobacter arenosus</name>
    <dbReference type="NCBI Taxonomy" id="3032592"/>
    <lineage>
        <taxon>Bacteria</taxon>
        <taxon>Pseudomonadati</taxon>
        <taxon>Pseudomonadota</taxon>
        <taxon>Alphaproteobacteria</taxon>
        <taxon>Sphingomonadales</taxon>
        <taxon>Erythrobacteraceae</taxon>
        <taxon>Altererythrobacter</taxon>
    </lineage>
</organism>
<proteinExistence type="predicted"/>
<dbReference type="Gene3D" id="3.30.40.220">
    <property type="match status" value="1"/>
</dbReference>
<dbReference type="RefSeq" id="WP_278017254.1">
    <property type="nucleotide sequence ID" value="NZ_CP121106.1"/>
</dbReference>
<sequence length="342" mass="38432">MTDRVANGGVKGMSKVYIANMGEANALWPRAKANSTILTYDNVELHSFWQSGDRAGYIATALDRATTARGERPTKQTAGRWYNLIDELRDSEGDIWISRQGPSLWWTISSRGDLSESLMESSNPGRDGPEIWVLEKACQPWSDRDAEGRPLLWEALHPKARDFLSTEATFQSVQNDRGYSDYARALVAGQPLDQWHGLALFKEREASSKKRVGKVFSPKEIAAARMARTMLATVSQSNGQTVESKAKEKNTTLGLTDCEALLRRLMGEQEDLCALTSLPLGYDAECDDPEMLASLDRIDSNGHYTPENVQIVCRFMNRWKKADPDELVRRLLNRLRDHHRAG</sequence>
<dbReference type="Proteomes" id="UP001215827">
    <property type="component" value="Chromosome"/>
</dbReference>
<evidence type="ECO:0000313" key="2">
    <source>
        <dbReference type="Proteomes" id="UP001215827"/>
    </source>
</evidence>
<evidence type="ECO:0000313" key="1">
    <source>
        <dbReference type="EMBL" id="WFL78564.1"/>
    </source>
</evidence>
<dbReference type="EMBL" id="CP121106">
    <property type="protein sequence ID" value="WFL78564.1"/>
    <property type="molecule type" value="Genomic_DNA"/>
</dbReference>
<name>A0ABY8FU86_9SPHN</name>
<reference evidence="1 2" key="1">
    <citation type="submission" date="2023-03" db="EMBL/GenBank/DDBJ databases">
        <title>Altererythrobacter sp. CAU 1644 isolated from sand.</title>
        <authorList>
            <person name="Kim W."/>
        </authorList>
    </citation>
    <scope>NUCLEOTIDE SEQUENCE [LARGE SCALE GENOMIC DNA]</scope>
    <source>
        <strain evidence="1 2">CAU 1644</strain>
    </source>
</reference>
<gene>
    <name evidence="1" type="ORF">P7228_05730</name>
</gene>
<protein>
    <recommendedName>
        <fullName evidence="3">RepB-like DNA primase domain-containing protein</fullName>
    </recommendedName>
</protein>